<dbReference type="PANTHER" id="PTHR43143:SF1">
    <property type="entry name" value="SERINE_THREONINE-PROTEIN PHOSPHATASE CPPED1"/>
    <property type="match status" value="1"/>
</dbReference>
<protein>
    <submittedName>
        <fullName evidence="2">Metallophosphoesterase</fullName>
    </submittedName>
</protein>
<dbReference type="EMBL" id="CP107006">
    <property type="protein sequence ID" value="UYQ91864.1"/>
    <property type="molecule type" value="Genomic_DNA"/>
</dbReference>
<dbReference type="Pfam" id="PF00149">
    <property type="entry name" value="Metallophos"/>
    <property type="match status" value="1"/>
</dbReference>
<dbReference type="RefSeq" id="WP_264280226.1">
    <property type="nucleotide sequence ID" value="NZ_CP107006.1"/>
</dbReference>
<name>A0ABY6IWV9_9BACT</name>
<dbReference type="PANTHER" id="PTHR43143">
    <property type="entry name" value="METALLOPHOSPHOESTERASE, CALCINEURIN SUPERFAMILY"/>
    <property type="match status" value="1"/>
</dbReference>
<dbReference type="Gene3D" id="3.60.21.10">
    <property type="match status" value="1"/>
</dbReference>
<gene>
    <name evidence="2" type="ORF">MKQ68_17395</name>
</gene>
<evidence type="ECO:0000313" key="2">
    <source>
        <dbReference type="EMBL" id="UYQ91864.1"/>
    </source>
</evidence>
<dbReference type="Proteomes" id="UP001162741">
    <property type="component" value="Chromosome"/>
</dbReference>
<sequence length="278" mass="32038">MISRRTFLGNSLKSIALIGIGNTLQSFSADDFILPAPEDVLLRFALVSDGHYGQKDTPYGDTHRQMADWLNTLHTSRKLDFAVVNGDLFHDNPAFLPEVKTAWDRLNMKYYVTHGNHDQTPETNWEQTFGYGWHHDFAVNDNAFLILNTADIAGKYICPDLDWTARKLEQYKKHKHLFVFMHITPFKWTDNGIDCPELQAMFSKQANLRAVFHGHDHDQDSVKQHGNKHYFFDGHLGGNWGKPYHGYRTVEVLKNGTVLTWQVNPNEKTPVNNTRIKK</sequence>
<reference evidence="2" key="1">
    <citation type="submission" date="2022-10" db="EMBL/GenBank/DDBJ databases">
        <title>Chitinophaga sp. nov., isolated from soil.</title>
        <authorList>
            <person name="Jeon C.O."/>
        </authorList>
    </citation>
    <scope>NUCLEOTIDE SEQUENCE</scope>
    <source>
        <strain evidence="2">R8</strain>
    </source>
</reference>
<evidence type="ECO:0000313" key="3">
    <source>
        <dbReference type="Proteomes" id="UP001162741"/>
    </source>
</evidence>
<dbReference type="InterPro" id="IPR051918">
    <property type="entry name" value="STPP_CPPED1"/>
</dbReference>
<feature type="domain" description="Calcineurin-like phosphoesterase" evidence="1">
    <location>
        <begin position="60"/>
        <end position="218"/>
    </location>
</feature>
<dbReference type="InterPro" id="IPR029052">
    <property type="entry name" value="Metallo-depent_PP-like"/>
</dbReference>
<dbReference type="SUPFAM" id="SSF56300">
    <property type="entry name" value="Metallo-dependent phosphatases"/>
    <property type="match status" value="1"/>
</dbReference>
<proteinExistence type="predicted"/>
<accession>A0ABY6IWV9</accession>
<dbReference type="InterPro" id="IPR004843">
    <property type="entry name" value="Calcineurin-like_PHP"/>
</dbReference>
<evidence type="ECO:0000259" key="1">
    <source>
        <dbReference type="Pfam" id="PF00149"/>
    </source>
</evidence>
<organism evidence="2 3">
    <name type="scientific">Chitinophaga horti</name>
    <dbReference type="NCBI Taxonomy" id="2920382"/>
    <lineage>
        <taxon>Bacteria</taxon>
        <taxon>Pseudomonadati</taxon>
        <taxon>Bacteroidota</taxon>
        <taxon>Chitinophagia</taxon>
        <taxon>Chitinophagales</taxon>
        <taxon>Chitinophagaceae</taxon>
        <taxon>Chitinophaga</taxon>
    </lineage>
</organism>
<keyword evidence="3" id="KW-1185">Reference proteome</keyword>